<keyword evidence="6" id="KW-0067">ATP-binding</keyword>
<dbReference type="EMBL" id="JBJJXI010000096">
    <property type="protein sequence ID" value="KAL3393682.1"/>
    <property type="molecule type" value="Genomic_DNA"/>
</dbReference>
<keyword evidence="13" id="KW-1185">Reference proteome</keyword>
<evidence type="ECO:0000256" key="8">
    <source>
        <dbReference type="ARBA" id="ARBA00034811"/>
    </source>
</evidence>
<dbReference type="PANTHER" id="PTHR23077:SF9">
    <property type="entry name" value="PEROXISOMAL ATPASE PEX6"/>
    <property type="match status" value="1"/>
</dbReference>
<evidence type="ECO:0000256" key="3">
    <source>
        <dbReference type="ARBA" id="ARBA00022593"/>
    </source>
</evidence>
<evidence type="ECO:0000259" key="11">
    <source>
        <dbReference type="SMART" id="SM00382"/>
    </source>
</evidence>
<dbReference type="AlphaFoldDB" id="A0ABD2WKR8"/>
<proteinExistence type="inferred from homology"/>
<evidence type="ECO:0000313" key="12">
    <source>
        <dbReference type="EMBL" id="KAL3393682.1"/>
    </source>
</evidence>
<dbReference type="InterPro" id="IPR050168">
    <property type="entry name" value="AAA_ATPase_domain"/>
</dbReference>
<dbReference type="PROSITE" id="PS00674">
    <property type="entry name" value="AAA"/>
    <property type="match status" value="1"/>
</dbReference>
<evidence type="ECO:0000256" key="5">
    <source>
        <dbReference type="ARBA" id="ARBA00022801"/>
    </source>
</evidence>
<accession>A0ABD2WKR8</accession>
<reference evidence="12 13" key="1">
    <citation type="journal article" date="2024" name="bioRxiv">
        <title>A reference genome for Trichogramma kaykai: A tiny desert-dwelling parasitoid wasp with competing sex-ratio distorters.</title>
        <authorList>
            <person name="Culotta J."/>
            <person name="Lindsey A.R."/>
        </authorList>
    </citation>
    <scope>NUCLEOTIDE SEQUENCE [LARGE SCALE GENOMIC DNA]</scope>
    <source>
        <strain evidence="12 13">KSX58</strain>
    </source>
</reference>
<sequence>MFSIQQSIGLLVYLSRLTNKFTKKPTRELLFIYFLLKRFQRLLKMELQLYCLPKKLYVTSITKFKECNEKFIDDGLYILCNNKDVDRLKNWFYLCSKKSRKKYKVAVLFVDYLPLNTIYVSEVLKNNLNKHFKAIPEENSTYFLFSVNDEAISYATEVKISLINSPSECTEELLNQLLKSYFLVPKYLRPNDILQITVKDYVPEATYCVSNSKLNLLFFKVNDIRIGKDKAKDGSFVVYGKTSLIEEKNIHSYLPCKCICDILNEEITSFCSWPPILIGQLLQIQSCVMPFLQNETKIDIKPVFLVEGPTGCGKSRLVKLAAETLGLNIFEANLIDIQALTAAQTEAKLRIILYEAEQCLPCILLLHNIQVLGINAEGHKDQRVIASFSEALKKLYRKKLNFPLIIFAISSESEMAIDTESTFVDKITIESLTQNERIEILSWVAQMNGLKCEADLQKISKMCSDFVLADLEALVSHATKNRLKLVDSTQKQDADLTLTTEDFVNACEYMQSTFADQIGAPKVPKVHWDDIGGLAELKREIMRRIEMPLLNISGMNRSGLLLYGPPGTGKTLLAKAVATECQLHFLSVKGPELLNMYVGQSEKNVRQVFERARAASPSIIFFDELDSLAPNRGRSGDSGGVMDRVVSQLLAEMDGLESEGRVFVIGATNRPDLVDPALLRPGRFDKMLYVGVYSDAASQISVLEALTKHFNLKRGGEELKELVENLPRNLTGADLYSVCSNAWLRAVRKLMEKVDIKRRDTVSSDDVIVELDDFLEVVGELVPSVSEEELKRYEKLRDELSSRG</sequence>
<comment type="caution">
    <text evidence="12">The sequence shown here is derived from an EMBL/GenBank/DDBJ whole genome shotgun (WGS) entry which is preliminary data.</text>
</comment>
<evidence type="ECO:0000256" key="7">
    <source>
        <dbReference type="ARBA" id="ARBA00023136"/>
    </source>
</evidence>
<dbReference type="GO" id="GO:0007031">
    <property type="term" value="P:peroxisome organization"/>
    <property type="evidence" value="ECO:0007669"/>
    <property type="project" value="UniProtKB-KW"/>
</dbReference>
<evidence type="ECO:0000256" key="10">
    <source>
        <dbReference type="ARBA" id="ARBA00048778"/>
    </source>
</evidence>
<dbReference type="InterPro" id="IPR003593">
    <property type="entry name" value="AAA+_ATPase"/>
</dbReference>
<dbReference type="Pfam" id="PF00004">
    <property type="entry name" value="AAA"/>
    <property type="match status" value="2"/>
</dbReference>
<organism evidence="12 13">
    <name type="scientific">Trichogramma kaykai</name>
    <dbReference type="NCBI Taxonomy" id="54128"/>
    <lineage>
        <taxon>Eukaryota</taxon>
        <taxon>Metazoa</taxon>
        <taxon>Ecdysozoa</taxon>
        <taxon>Arthropoda</taxon>
        <taxon>Hexapoda</taxon>
        <taxon>Insecta</taxon>
        <taxon>Pterygota</taxon>
        <taxon>Neoptera</taxon>
        <taxon>Endopterygota</taxon>
        <taxon>Hymenoptera</taxon>
        <taxon>Apocrita</taxon>
        <taxon>Proctotrupomorpha</taxon>
        <taxon>Chalcidoidea</taxon>
        <taxon>Trichogrammatidae</taxon>
        <taxon>Trichogramma</taxon>
    </lineage>
</organism>
<protein>
    <recommendedName>
        <fullName evidence="8">Peroxisomal ATPase PEX6</fullName>
    </recommendedName>
    <alternativeName>
        <fullName evidence="9">Peroxin-6</fullName>
    </alternativeName>
</protein>
<gene>
    <name evidence="12" type="ORF">TKK_011946</name>
</gene>
<evidence type="ECO:0000256" key="2">
    <source>
        <dbReference type="ARBA" id="ARBA00006914"/>
    </source>
</evidence>
<dbReference type="InterPro" id="IPR027417">
    <property type="entry name" value="P-loop_NTPase"/>
</dbReference>
<dbReference type="Gene3D" id="1.10.8.60">
    <property type="match status" value="2"/>
</dbReference>
<feature type="domain" description="AAA+ ATPase" evidence="11">
    <location>
        <begin position="556"/>
        <end position="694"/>
    </location>
</feature>
<keyword evidence="4" id="KW-0547">Nucleotide-binding</keyword>
<keyword evidence="3" id="KW-0962">Peroxisome biogenesis</keyword>
<dbReference type="SMART" id="SM00382">
    <property type="entry name" value="AAA"/>
    <property type="match status" value="2"/>
</dbReference>
<dbReference type="PANTHER" id="PTHR23077">
    <property type="entry name" value="AAA-FAMILY ATPASE"/>
    <property type="match status" value="1"/>
</dbReference>
<evidence type="ECO:0000256" key="4">
    <source>
        <dbReference type="ARBA" id="ARBA00022741"/>
    </source>
</evidence>
<evidence type="ECO:0000313" key="13">
    <source>
        <dbReference type="Proteomes" id="UP001627154"/>
    </source>
</evidence>
<dbReference type="InterPro" id="IPR003959">
    <property type="entry name" value="ATPase_AAA_core"/>
</dbReference>
<dbReference type="Proteomes" id="UP001627154">
    <property type="component" value="Unassembled WGS sequence"/>
</dbReference>
<dbReference type="GO" id="GO:0005524">
    <property type="term" value="F:ATP binding"/>
    <property type="evidence" value="ECO:0007669"/>
    <property type="project" value="UniProtKB-KW"/>
</dbReference>
<dbReference type="GO" id="GO:0016787">
    <property type="term" value="F:hydrolase activity"/>
    <property type="evidence" value="ECO:0007669"/>
    <property type="project" value="UniProtKB-KW"/>
</dbReference>
<evidence type="ECO:0000256" key="1">
    <source>
        <dbReference type="ARBA" id="ARBA00004370"/>
    </source>
</evidence>
<comment type="catalytic activity">
    <reaction evidence="10">
        <text>ATP + H2O = ADP + phosphate + H(+)</text>
        <dbReference type="Rhea" id="RHEA:13065"/>
        <dbReference type="ChEBI" id="CHEBI:15377"/>
        <dbReference type="ChEBI" id="CHEBI:15378"/>
        <dbReference type="ChEBI" id="CHEBI:30616"/>
        <dbReference type="ChEBI" id="CHEBI:43474"/>
        <dbReference type="ChEBI" id="CHEBI:456216"/>
    </reaction>
    <physiologicalReaction direction="left-to-right" evidence="10">
        <dbReference type="Rhea" id="RHEA:13066"/>
    </physiologicalReaction>
</comment>
<dbReference type="FunFam" id="3.40.50.300:FF:000109">
    <property type="entry name" value="Peroxisomal biogenesis factor 6"/>
    <property type="match status" value="1"/>
</dbReference>
<name>A0ABD2WKR8_9HYME</name>
<keyword evidence="5" id="KW-0378">Hydrolase</keyword>
<dbReference type="SUPFAM" id="SSF52540">
    <property type="entry name" value="P-loop containing nucleoside triphosphate hydrolases"/>
    <property type="match status" value="2"/>
</dbReference>
<feature type="domain" description="AAA+ ATPase" evidence="11">
    <location>
        <begin position="300"/>
        <end position="428"/>
    </location>
</feature>
<evidence type="ECO:0000256" key="6">
    <source>
        <dbReference type="ARBA" id="ARBA00022840"/>
    </source>
</evidence>
<comment type="similarity">
    <text evidence="2">Belongs to the AAA ATPase family.</text>
</comment>
<dbReference type="InterPro" id="IPR003960">
    <property type="entry name" value="ATPase_AAA_CS"/>
</dbReference>
<evidence type="ECO:0000256" key="9">
    <source>
        <dbReference type="ARBA" id="ARBA00034920"/>
    </source>
</evidence>
<dbReference type="GO" id="GO:0016020">
    <property type="term" value="C:membrane"/>
    <property type="evidence" value="ECO:0007669"/>
    <property type="project" value="UniProtKB-SubCell"/>
</dbReference>
<dbReference type="Gene3D" id="3.40.50.300">
    <property type="entry name" value="P-loop containing nucleotide triphosphate hydrolases"/>
    <property type="match status" value="2"/>
</dbReference>
<keyword evidence="7" id="KW-0472">Membrane</keyword>
<comment type="subcellular location">
    <subcellularLocation>
        <location evidence="1">Membrane</location>
    </subcellularLocation>
</comment>